<dbReference type="SUPFAM" id="SSF54523">
    <property type="entry name" value="Pili subunits"/>
    <property type="match status" value="1"/>
</dbReference>
<evidence type="ECO:0000313" key="2">
    <source>
        <dbReference type="EMBL" id="QDS99697.1"/>
    </source>
</evidence>
<dbReference type="KEGG" id="amob:HG15A2_30240"/>
<dbReference type="InterPro" id="IPR045584">
    <property type="entry name" value="Pilin-like"/>
</dbReference>
<dbReference type="OrthoDB" id="273879at2"/>
<evidence type="ECO:0000313" key="3">
    <source>
        <dbReference type="Proteomes" id="UP000319852"/>
    </source>
</evidence>
<dbReference type="Pfam" id="PF07963">
    <property type="entry name" value="N_methyl"/>
    <property type="match status" value="1"/>
</dbReference>
<dbReference type="PANTHER" id="PTHR30093">
    <property type="entry name" value="GENERAL SECRETION PATHWAY PROTEIN G"/>
    <property type="match status" value="1"/>
</dbReference>
<dbReference type="Pfam" id="PF07596">
    <property type="entry name" value="SBP_bac_10"/>
    <property type="match status" value="1"/>
</dbReference>
<name>A0A517MXY6_9BACT</name>
<dbReference type="PANTHER" id="PTHR30093:SF2">
    <property type="entry name" value="TYPE II SECRETION SYSTEM PROTEIN H"/>
    <property type="match status" value="1"/>
</dbReference>
<proteinExistence type="predicted"/>
<dbReference type="AlphaFoldDB" id="A0A517MXY6"/>
<keyword evidence="3" id="KW-1185">Reference proteome</keyword>
<dbReference type="Gene3D" id="3.30.700.10">
    <property type="entry name" value="Glycoprotein, Type 4 Pilin"/>
    <property type="match status" value="1"/>
</dbReference>
<sequence>MNRNKAFTLVELLVVISIIGALIGLLLPAVQAARGAARRTQCNSNLHQIGLALTQYLDSRGERGKFPEAVMMPSAVAAVKPFDEKDKTTWPIYKVLAGYTENNQELWRCAGDFGPTNEDDVANYTYDNTGVNDYLRPDGGPFVRGDSYFENEGTSYEYPSYRLEGRTRQDVLETRRGEVRGSGEVWVVYDFESFHGSPGQDGGRNFLYLDGHVDALVVAE</sequence>
<dbReference type="RefSeq" id="WP_145064079.1">
    <property type="nucleotide sequence ID" value="NZ_CP036263.1"/>
</dbReference>
<organism evidence="2 3">
    <name type="scientific">Adhaeretor mobilis</name>
    <dbReference type="NCBI Taxonomy" id="1930276"/>
    <lineage>
        <taxon>Bacteria</taxon>
        <taxon>Pseudomonadati</taxon>
        <taxon>Planctomycetota</taxon>
        <taxon>Planctomycetia</taxon>
        <taxon>Pirellulales</taxon>
        <taxon>Lacipirellulaceae</taxon>
        <taxon>Adhaeretor</taxon>
    </lineage>
</organism>
<dbReference type="Proteomes" id="UP000319852">
    <property type="component" value="Chromosome"/>
</dbReference>
<dbReference type="EMBL" id="CP036263">
    <property type="protein sequence ID" value="QDS99697.1"/>
    <property type="molecule type" value="Genomic_DNA"/>
</dbReference>
<reference evidence="2 3" key="1">
    <citation type="submission" date="2019-02" db="EMBL/GenBank/DDBJ databases">
        <title>Deep-cultivation of Planctomycetes and their phenomic and genomic characterization uncovers novel biology.</title>
        <authorList>
            <person name="Wiegand S."/>
            <person name="Jogler M."/>
            <person name="Boedeker C."/>
            <person name="Pinto D."/>
            <person name="Vollmers J."/>
            <person name="Rivas-Marin E."/>
            <person name="Kohn T."/>
            <person name="Peeters S.H."/>
            <person name="Heuer A."/>
            <person name="Rast P."/>
            <person name="Oberbeckmann S."/>
            <person name="Bunk B."/>
            <person name="Jeske O."/>
            <person name="Meyerdierks A."/>
            <person name="Storesund J.E."/>
            <person name="Kallscheuer N."/>
            <person name="Luecker S."/>
            <person name="Lage O.M."/>
            <person name="Pohl T."/>
            <person name="Merkel B.J."/>
            <person name="Hornburger P."/>
            <person name="Mueller R.-W."/>
            <person name="Bruemmer F."/>
            <person name="Labrenz M."/>
            <person name="Spormann A.M."/>
            <person name="Op den Camp H."/>
            <person name="Overmann J."/>
            <person name="Amann R."/>
            <person name="Jetten M.S.M."/>
            <person name="Mascher T."/>
            <person name="Medema M.H."/>
            <person name="Devos D.P."/>
            <person name="Kaster A.-K."/>
            <person name="Ovreas L."/>
            <person name="Rohde M."/>
            <person name="Galperin M.Y."/>
            <person name="Jogler C."/>
        </authorList>
    </citation>
    <scope>NUCLEOTIDE SEQUENCE [LARGE SCALE GENOMIC DNA]</scope>
    <source>
        <strain evidence="2 3">HG15A2</strain>
    </source>
</reference>
<accession>A0A517MXY6</accession>
<dbReference type="NCBIfam" id="TIGR02532">
    <property type="entry name" value="IV_pilin_GFxxxE"/>
    <property type="match status" value="1"/>
</dbReference>
<dbReference type="InterPro" id="IPR012902">
    <property type="entry name" value="N_methyl_site"/>
</dbReference>
<dbReference type="InterPro" id="IPR011453">
    <property type="entry name" value="DUF1559"/>
</dbReference>
<gene>
    <name evidence="2" type="ORF">HG15A2_30240</name>
</gene>
<evidence type="ECO:0000259" key="1">
    <source>
        <dbReference type="Pfam" id="PF07596"/>
    </source>
</evidence>
<feature type="domain" description="DUF1559" evidence="1">
    <location>
        <begin position="31"/>
        <end position="58"/>
    </location>
</feature>
<protein>
    <recommendedName>
        <fullName evidence="1">DUF1559 domain-containing protein</fullName>
    </recommendedName>
</protein>